<evidence type="ECO:0000313" key="10">
    <source>
        <dbReference type="Proteomes" id="UP000270296"/>
    </source>
</evidence>
<dbReference type="PANTHER" id="PTHR11735">
    <property type="entry name" value="TRNA N6-ADENOSINE THREONYLCARBAMOYLTRANSFERASE"/>
    <property type="match status" value="1"/>
</dbReference>
<keyword evidence="7" id="KW-0472">Membrane</keyword>
<evidence type="ECO:0000313" key="11">
    <source>
        <dbReference type="WBParaSite" id="SBAD_0000719001-mRNA-1"/>
    </source>
</evidence>
<comment type="catalytic activity">
    <reaction evidence="6">
        <text>L-threonylcarbamoyladenylate + adenosine(37) in tRNA = N(6)-L-threonylcarbamoyladenosine(37) in tRNA + AMP + H(+)</text>
        <dbReference type="Rhea" id="RHEA:37059"/>
        <dbReference type="Rhea" id="RHEA-COMP:10162"/>
        <dbReference type="Rhea" id="RHEA-COMP:10163"/>
        <dbReference type="ChEBI" id="CHEBI:15378"/>
        <dbReference type="ChEBI" id="CHEBI:73682"/>
        <dbReference type="ChEBI" id="CHEBI:74411"/>
        <dbReference type="ChEBI" id="CHEBI:74418"/>
        <dbReference type="ChEBI" id="CHEBI:456215"/>
        <dbReference type="EC" id="2.3.1.234"/>
    </reaction>
</comment>
<reference evidence="11" key="1">
    <citation type="submission" date="2016-06" db="UniProtKB">
        <authorList>
            <consortium name="WormBaseParasite"/>
        </authorList>
    </citation>
    <scope>IDENTIFICATION</scope>
</reference>
<evidence type="ECO:0000313" key="9">
    <source>
        <dbReference type="EMBL" id="VDP11150.1"/>
    </source>
</evidence>
<dbReference type="GO" id="GO:0061711">
    <property type="term" value="F:tRNA N(6)-L-threonylcarbamoyladenine synthase activity"/>
    <property type="evidence" value="ECO:0007669"/>
    <property type="project" value="UniProtKB-EC"/>
</dbReference>
<evidence type="ECO:0000256" key="5">
    <source>
        <dbReference type="ARBA" id="ARBA00023315"/>
    </source>
</evidence>
<dbReference type="Gene3D" id="3.30.420.40">
    <property type="match status" value="2"/>
</dbReference>
<keyword evidence="4" id="KW-0479">Metal-binding</keyword>
<gene>
    <name evidence="9" type="ORF">SBAD_LOCUS6925</name>
</gene>
<dbReference type="CDD" id="cd24134">
    <property type="entry name" value="ASKHA_NBD_OSGEPL1_QRI7_euk"/>
    <property type="match status" value="1"/>
</dbReference>
<dbReference type="AlphaFoldDB" id="A0A183ITH8"/>
<feature type="domain" description="Gcp-like" evidence="8">
    <location>
        <begin position="23"/>
        <end position="285"/>
    </location>
</feature>
<evidence type="ECO:0000259" key="8">
    <source>
        <dbReference type="Pfam" id="PF00814"/>
    </source>
</evidence>
<evidence type="ECO:0000256" key="7">
    <source>
        <dbReference type="SAM" id="Phobius"/>
    </source>
</evidence>
<dbReference type="SUPFAM" id="SSF53067">
    <property type="entry name" value="Actin-like ATPase domain"/>
    <property type="match status" value="2"/>
</dbReference>
<dbReference type="GO" id="GO:0046872">
    <property type="term" value="F:metal ion binding"/>
    <property type="evidence" value="ECO:0007669"/>
    <property type="project" value="UniProtKB-KW"/>
</dbReference>
<dbReference type="Proteomes" id="UP000270296">
    <property type="component" value="Unassembled WGS sequence"/>
</dbReference>
<reference evidence="9 10" key="2">
    <citation type="submission" date="2018-11" db="EMBL/GenBank/DDBJ databases">
        <authorList>
            <consortium name="Pathogen Informatics"/>
        </authorList>
    </citation>
    <scope>NUCLEOTIDE SEQUENCE [LARGE SCALE GENOMIC DNA]</scope>
</reference>
<sequence>MNPEDSLLNWFEVRNETEAGLPKVALKDVDAVAVTVKPGLPVCLKIGAKYALNLCRTGKKPIIPVHHMLAHAVTIRLVEDQLSYPFLTLLMSGGHCILALANSVSEFLVFGNSLDVAPGEAFDKVARRLQLCHVHPTYENLSGGVLIEKFSADGDPFAFEFPYPLRVHDCNFSFSGLMTKAYQHLTKLEATFGSQISDDKLKDLSASFQHAIFRHIAKRLLRAFQYINERHLMPNGHPRYLVLSGGVASNAYIRKGLAYVAERNDFALLCPPKELCTDNGIMIAWCGVEKFIAGEDILYDLPERLEVFSRYAWSFSVIVLNLIAMIIFRVPLGKDISQEIAALHIPASYFKLSLNFSSM</sequence>
<evidence type="ECO:0000256" key="3">
    <source>
        <dbReference type="ARBA" id="ARBA00022694"/>
    </source>
</evidence>
<name>A0A183ITH8_9BILA</name>
<dbReference type="EMBL" id="UZAM01010166">
    <property type="protein sequence ID" value="VDP11150.1"/>
    <property type="molecule type" value="Genomic_DNA"/>
</dbReference>
<dbReference type="OrthoDB" id="10259622at2759"/>
<keyword evidence="7" id="KW-1133">Transmembrane helix</keyword>
<feature type="transmembrane region" description="Helical" evidence="7">
    <location>
        <begin position="311"/>
        <end position="330"/>
    </location>
</feature>
<accession>A0A183ITH8</accession>
<protein>
    <recommendedName>
        <fullName evidence="1">N(6)-L-threonylcarbamoyladenine synthase</fullName>
        <ecNumber evidence="1">2.3.1.234</ecNumber>
    </recommendedName>
</protein>
<organism evidence="11">
    <name type="scientific">Soboliphyme baturini</name>
    <dbReference type="NCBI Taxonomy" id="241478"/>
    <lineage>
        <taxon>Eukaryota</taxon>
        <taxon>Metazoa</taxon>
        <taxon>Ecdysozoa</taxon>
        <taxon>Nematoda</taxon>
        <taxon>Enoplea</taxon>
        <taxon>Dorylaimia</taxon>
        <taxon>Dioctophymatida</taxon>
        <taxon>Dioctophymatoidea</taxon>
        <taxon>Soboliphymatidae</taxon>
        <taxon>Soboliphyme</taxon>
    </lineage>
</organism>
<dbReference type="GO" id="GO:0008033">
    <property type="term" value="P:tRNA processing"/>
    <property type="evidence" value="ECO:0007669"/>
    <property type="project" value="UniProtKB-KW"/>
</dbReference>
<dbReference type="InterPro" id="IPR000905">
    <property type="entry name" value="Gcp-like_dom"/>
</dbReference>
<dbReference type="EC" id="2.3.1.234" evidence="1"/>
<dbReference type="NCBIfam" id="TIGR00329">
    <property type="entry name" value="gcp_kae1"/>
    <property type="match status" value="1"/>
</dbReference>
<dbReference type="GO" id="GO:0005739">
    <property type="term" value="C:mitochondrion"/>
    <property type="evidence" value="ECO:0007669"/>
    <property type="project" value="TreeGrafter"/>
</dbReference>
<dbReference type="InterPro" id="IPR043129">
    <property type="entry name" value="ATPase_NBD"/>
</dbReference>
<keyword evidence="7" id="KW-0812">Transmembrane</keyword>
<proteinExistence type="predicted"/>
<evidence type="ECO:0000256" key="6">
    <source>
        <dbReference type="ARBA" id="ARBA00048117"/>
    </source>
</evidence>
<dbReference type="PRINTS" id="PR00789">
    <property type="entry name" value="OSIALOPTASE"/>
</dbReference>
<keyword evidence="2" id="KW-0808">Transferase</keyword>
<dbReference type="InterPro" id="IPR017861">
    <property type="entry name" value="KAE1/TsaD"/>
</dbReference>
<dbReference type="PANTHER" id="PTHR11735:SF6">
    <property type="entry name" value="TRNA N6-ADENOSINE THREONYLCARBAMOYLTRANSFERASE, MITOCHONDRIAL"/>
    <property type="match status" value="1"/>
</dbReference>
<dbReference type="WBParaSite" id="SBAD_0000719001-mRNA-1">
    <property type="protein sequence ID" value="SBAD_0000719001-mRNA-1"/>
    <property type="gene ID" value="SBAD_0000719001"/>
</dbReference>
<evidence type="ECO:0000256" key="4">
    <source>
        <dbReference type="ARBA" id="ARBA00022723"/>
    </source>
</evidence>
<evidence type="ECO:0000256" key="2">
    <source>
        <dbReference type="ARBA" id="ARBA00022679"/>
    </source>
</evidence>
<keyword evidence="5" id="KW-0012">Acyltransferase</keyword>
<keyword evidence="10" id="KW-1185">Reference proteome</keyword>
<keyword evidence="3" id="KW-0819">tRNA processing</keyword>
<evidence type="ECO:0000256" key="1">
    <source>
        <dbReference type="ARBA" id="ARBA00012156"/>
    </source>
</evidence>
<dbReference type="Pfam" id="PF00814">
    <property type="entry name" value="TsaD"/>
    <property type="match status" value="1"/>
</dbReference>